<dbReference type="EMBL" id="BTSY01000003">
    <property type="protein sequence ID" value="GMT19244.1"/>
    <property type="molecule type" value="Genomic_DNA"/>
</dbReference>
<feature type="non-terminal residue" evidence="3">
    <location>
        <position position="145"/>
    </location>
</feature>
<evidence type="ECO:0000256" key="1">
    <source>
        <dbReference type="SAM" id="MobiDB-lite"/>
    </source>
</evidence>
<evidence type="ECO:0000313" key="4">
    <source>
        <dbReference type="Proteomes" id="UP001432322"/>
    </source>
</evidence>
<gene>
    <name evidence="3" type="ORF">PFISCL1PPCAC_10541</name>
</gene>
<evidence type="ECO:0000313" key="3">
    <source>
        <dbReference type="EMBL" id="GMT19244.1"/>
    </source>
</evidence>
<feature type="chain" id="PRO_5043495805" evidence="2">
    <location>
        <begin position="16"/>
        <end position="145"/>
    </location>
</feature>
<evidence type="ECO:0000256" key="2">
    <source>
        <dbReference type="SAM" id="SignalP"/>
    </source>
</evidence>
<dbReference type="Proteomes" id="UP001432322">
    <property type="component" value="Unassembled WGS sequence"/>
</dbReference>
<organism evidence="3 4">
    <name type="scientific">Pristionchus fissidentatus</name>
    <dbReference type="NCBI Taxonomy" id="1538716"/>
    <lineage>
        <taxon>Eukaryota</taxon>
        <taxon>Metazoa</taxon>
        <taxon>Ecdysozoa</taxon>
        <taxon>Nematoda</taxon>
        <taxon>Chromadorea</taxon>
        <taxon>Rhabditida</taxon>
        <taxon>Rhabditina</taxon>
        <taxon>Diplogasteromorpha</taxon>
        <taxon>Diplogasteroidea</taxon>
        <taxon>Neodiplogasteridae</taxon>
        <taxon>Pristionchus</taxon>
    </lineage>
</organism>
<sequence>LLMFTVISLHTVVECGGGRSATLGEKDTVEDTVDRSSSSSDEFPSIVELLDENGNDYEYKTVVPNSVIIPIVLPSAQSKRGGGRAFKRGGGRPVDILADVIEKRGGARAFPAEKRGGGRVFGDEKRGGGRLFKRGGGRPSVIEPE</sequence>
<accession>A0AAV5VLI2</accession>
<feature type="compositionally biased region" description="Basic and acidic residues" evidence="1">
    <location>
        <begin position="111"/>
        <end position="127"/>
    </location>
</feature>
<feature type="region of interest" description="Disordered" evidence="1">
    <location>
        <begin position="111"/>
        <end position="145"/>
    </location>
</feature>
<proteinExistence type="predicted"/>
<feature type="non-terminal residue" evidence="3">
    <location>
        <position position="1"/>
    </location>
</feature>
<name>A0AAV5VLI2_9BILA</name>
<dbReference type="AlphaFoldDB" id="A0AAV5VLI2"/>
<comment type="caution">
    <text evidence="3">The sequence shown here is derived from an EMBL/GenBank/DDBJ whole genome shotgun (WGS) entry which is preliminary data.</text>
</comment>
<keyword evidence="4" id="KW-1185">Reference proteome</keyword>
<reference evidence="3" key="1">
    <citation type="submission" date="2023-10" db="EMBL/GenBank/DDBJ databases">
        <title>Genome assembly of Pristionchus species.</title>
        <authorList>
            <person name="Yoshida K."/>
            <person name="Sommer R.J."/>
        </authorList>
    </citation>
    <scope>NUCLEOTIDE SEQUENCE</scope>
    <source>
        <strain evidence="3">RS5133</strain>
    </source>
</reference>
<keyword evidence="2" id="KW-0732">Signal</keyword>
<protein>
    <submittedName>
        <fullName evidence="3">Uncharacterized protein</fullName>
    </submittedName>
</protein>
<feature type="signal peptide" evidence="2">
    <location>
        <begin position="1"/>
        <end position="15"/>
    </location>
</feature>